<proteinExistence type="predicted"/>
<evidence type="ECO:0000313" key="2">
    <source>
        <dbReference type="EMBL" id="UNF28637.1"/>
    </source>
</evidence>
<keyword evidence="4" id="KW-1185">Reference proteome</keyword>
<organism evidence="1 3">
    <name type="scientific">Bartonella krasnovii</name>
    <dbReference type="NCBI Taxonomy" id="2267275"/>
    <lineage>
        <taxon>Bacteria</taxon>
        <taxon>Pseudomonadati</taxon>
        <taxon>Pseudomonadota</taxon>
        <taxon>Alphaproteobacteria</taxon>
        <taxon>Hyphomicrobiales</taxon>
        <taxon>Bartonellaceae</taxon>
        <taxon>Bartonella</taxon>
    </lineage>
</organism>
<dbReference type="GeneID" id="71061804"/>
<name>A0A5B9D3Q1_9HYPH</name>
<dbReference type="AlphaFoldDB" id="A0A5B9D3Q1"/>
<evidence type="ECO:0000313" key="3">
    <source>
        <dbReference type="Proteomes" id="UP000321311"/>
    </source>
</evidence>
<dbReference type="Proteomes" id="UP000321311">
    <property type="component" value="Chromosome"/>
</dbReference>
<dbReference type="EMBL" id="CP093033">
    <property type="protein sequence ID" value="UNF28637.1"/>
    <property type="molecule type" value="Genomic_DNA"/>
</dbReference>
<gene>
    <name evidence="1" type="ORF">D1092_06565</name>
    <name evidence="2" type="ORF">MNL13_05230</name>
</gene>
<reference evidence="3" key="1">
    <citation type="submission" date="2019-07" db="EMBL/GenBank/DDBJ databases">
        <title>Bartonella kosoyii sp. nov. and Bartonella krasnovii sp. nov., two novel members of the Bartonella elizabethae complex sensu lato, isolated from black rats and wild desert rodent-fleas.</title>
        <authorList>
            <person name="Gutierrez R."/>
            <person name="Shalit T."/>
            <person name="Markus B."/>
            <person name="Yuan C."/>
            <person name="Nachum-Biala Y."/>
            <person name="Elad D."/>
            <person name="Harrus S."/>
        </authorList>
    </citation>
    <scope>NUCLEOTIDE SEQUENCE [LARGE SCALE GENOMIC DNA]</scope>
    <source>
        <strain evidence="3">OE 1-1</strain>
    </source>
</reference>
<protein>
    <submittedName>
        <fullName evidence="1">Uncharacterized protein</fullName>
    </submittedName>
</protein>
<dbReference type="EMBL" id="CP031844">
    <property type="protein sequence ID" value="QEE12634.1"/>
    <property type="molecule type" value="Genomic_DNA"/>
</dbReference>
<dbReference type="KEGG" id="barn:D1092_06565"/>
<dbReference type="RefSeq" id="WP_120122698.1">
    <property type="nucleotide sequence ID" value="NZ_CP031844.2"/>
</dbReference>
<evidence type="ECO:0000313" key="1">
    <source>
        <dbReference type="EMBL" id="QEE12634.1"/>
    </source>
</evidence>
<sequence>MSEKLNRRHMGVGWILYLLGKRVGKNCYFVKTRDNAFCIKSKSLCMGGRFFIDWKERRET</sequence>
<reference evidence="1" key="2">
    <citation type="journal article" date="2020" name="Int. J. Syst. Evol. Microbiol.">
        <title>Bartonella kosoyi sp. nov. and Bartonella krasnovii sp. nov., two novel species closely related to the zoonotic Bartonella elizabethae, isolated from black rats and wild desert rodent-fleas.</title>
        <authorList>
            <person name="Gutierrez R."/>
            <person name="Shalit T."/>
            <person name="Markus B."/>
            <person name="Yuan C."/>
            <person name="Nachum-Biala Y."/>
            <person name="Elad D."/>
            <person name="Harrus S."/>
        </authorList>
    </citation>
    <scope>NUCLEOTIDE SEQUENCE</scope>
    <source>
        <strain evidence="1">OE 1-1</strain>
    </source>
</reference>
<reference evidence="2 4" key="3">
    <citation type="submission" date="2022-02" db="EMBL/GenBank/DDBJ databases">
        <title>Genomic structural plasticity of rodent-associated Bartonella in nature.</title>
        <authorList>
            <person name="Sousa K.C.M."/>
            <person name="Gutierrez R."/>
            <person name="Yahalomi D."/>
            <person name="Shalit T."/>
            <person name="Markus B."/>
            <person name="Nachum-Biala Y."/>
            <person name="Hawlena H."/>
            <person name="Marcos-Hadad E."/>
            <person name="Hazkani-Covo E."/>
            <person name="Neves H.R."/>
            <person name="Covo S."/>
            <person name="Harrus S."/>
        </authorList>
    </citation>
    <scope>NUCLEOTIDE SEQUENCE [LARGE SCALE GENOMIC DNA]</scope>
    <source>
        <strain evidence="2 4">B35_1_2</strain>
    </source>
</reference>
<accession>A0A5B9D3Q1</accession>
<evidence type="ECO:0000313" key="4">
    <source>
        <dbReference type="Proteomes" id="UP000829580"/>
    </source>
</evidence>
<dbReference type="Proteomes" id="UP000829580">
    <property type="component" value="Chromosome"/>
</dbReference>